<dbReference type="SUPFAM" id="SSF48008">
    <property type="entry name" value="GntR ligand-binding domain-like"/>
    <property type="match status" value="1"/>
</dbReference>
<dbReference type="InterPro" id="IPR008920">
    <property type="entry name" value="TF_FadR/GntR_C"/>
</dbReference>
<dbReference type="InterPro" id="IPR000524">
    <property type="entry name" value="Tscrpt_reg_HTH_GntR"/>
</dbReference>
<dbReference type="Pfam" id="PF07729">
    <property type="entry name" value="FCD"/>
    <property type="match status" value="1"/>
</dbReference>
<dbReference type="InterPro" id="IPR036388">
    <property type="entry name" value="WH-like_DNA-bd_sf"/>
</dbReference>
<evidence type="ECO:0000256" key="2">
    <source>
        <dbReference type="ARBA" id="ARBA00023125"/>
    </source>
</evidence>
<sequence>MRMDASPTPQKPAQRTAQILREALEYDIATGVFAPGTRLDEVSLAKRFNVSRTPIREALIELSASGLVEIRPRRGAFVQEIGVSRLIEMFEVMAELEAMCARLACRRMTAGEHADLLAAHEACAAAADAGEPDAYFYANETFHDTIYRGSGNGFLADQARALQNRLKPYRRLQLRVRNRVGNSLSEHQAIVDAIVAGDDRKAEAALRSHILIQGERFNDFVASLARVEPAQARRLGM</sequence>
<dbReference type="SMART" id="SM00345">
    <property type="entry name" value="HTH_GNTR"/>
    <property type="match status" value="1"/>
</dbReference>
<dbReference type="PANTHER" id="PTHR43537:SF49">
    <property type="entry name" value="TRANSCRIPTIONAL REGULATORY PROTEIN"/>
    <property type="match status" value="1"/>
</dbReference>
<evidence type="ECO:0000313" key="5">
    <source>
        <dbReference type="EMBL" id="SOC15994.1"/>
    </source>
</evidence>
<keyword evidence="1" id="KW-0805">Transcription regulation</keyword>
<dbReference type="SMART" id="SM00895">
    <property type="entry name" value="FCD"/>
    <property type="match status" value="1"/>
</dbReference>
<evidence type="ECO:0000259" key="4">
    <source>
        <dbReference type="PROSITE" id="PS50949"/>
    </source>
</evidence>
<name>A0A285T3U7_9HYPH</name>
<gene>
    <name evidence="5" type="ORF">SAMN05421512_108205</name>
</gene>
<dbReference type="Gene3D" id="1.20.120.530">
    <property type="entry name" value="GntR ligand-binding domain-like"/>
    <property type="match status" value="1"/>
</dbReference>
<dbReference type="STRING" id="538381.GCA_001696535_03051"/>
<dbReference type="Gene3D" id="1.10.10.10">
    <property type="entry name" value="Winged helix-like DNA-binding domain superfamily/Winged helix DNA-binding domain"/>
    <property type="match status" value="1"/>
</dbReference>
<keyword evidence="2" id="KW-0238">DNA-binding</keyword>
<dbReference type="AlphaFoldDB" id="A0A285T3U7"/>
<accession>A0A285T3U7</accession>
<organism evidence="5 6">
    <name type="scientific">Stappia indica</name>
    <dbReference type="NCBI Taxonomy" id="538381"/>
    <lineage>
        <taxon>Bacteria</taxon>
        <taxon>Pseudomonadati</taxon>
        <taxon>Pseudomonadota</taxon>
        <taxon>Alphaproteobacteria</taxon>
        <taxon>Hyphomicrobiales</taxon>
        <taxon>Stappiaceae</taxon>
        <taxon>Stappia</taxon>
    </lineage>
</organism>
<keyword evidence="3" id="KW-0804">Transcription</keyword>
<protein>
    <submittedName>
        <fullName evidence="5">Transcriptional regulator, GntR family</fullName>
    </submittedName>
</protein>
<dbReference type="GO" id="GO:0003677">
    <property type="term" value="F:DNA binding"/>
    <property type="evidence" value="ECO:0007669"/>
    <property type="project" value="UniProtKB-KW"/>
</dbReference>
<keyword evidence="6" id="KW-1185">Reference proteome</keyword>
<dbReference type="PRINTS" id="PR00035">
    <property type="entry name" value="HTHGNTR"/>
</dbReference>
<dbReference type="EMBL" id="OBML01000008">
    <property type="protein sequence ID" value="SOC15994.1"/>
    <property type="molecule type" value="Genomic_DNA"/>
</dbReference>
<dbReference type="SUPFAM" id="SSF46785">
    <property type="entry name" value="Winged helix' DNA-binding domain"/>
    <property type="match status" value="1"/>
</dbReference>
<dbReference type="InterPro" id="IPR011711">
    <property type="entry name" value="GntR_C"/>
</dbReference>
<evidence type="ECO:0000313" key="6">
    <source>
        <dbReference type="Proteomes" id="UP000219331"/>
    </source>
</evidence>
<dbReference type="GO" id="GO:0003700">
    <property type="term" value="F:DNA-binding transcription factor activity"/>
    <property type="evidence" value="ECO:0007669"/>
    <property type="project" value="InterPro"/>
</dbReference>
<dbReference type="CDD" id="cd07377">
    <property type="entry name" value="WHTH_GntR"/>
    <property type="match status" value="1"/>
</dbReference>
<dbReference type="Pfam" id="PF00392">
    <property type="entry name" value="GntR"/>
    <property type="match status" value="1"/>
</dbReference>
<evidence type="ECO:0000256" key="3">
    <source>
        <dbReference type="ARBA" id="ARBA00023163"/>
    </source>
</evidence>
<evidence type="ECO:0000256" key="1">
    <source>
        <dbReference type="ARBA" id="ARBA00023015"/>
    </source>
</evidence>
<dbReference type="PROSITE" id="PS50949">
    <property type="entry name" value="HTH_GNTR"/>
    <property type="match status" value="1"/>
</dbReference>
<feature type="domain" description="HTH gntR-type" evidence="4">
    <location>
        <begin position="14"/>
        <end position="81"/>
    </location>
</feature>
<dbReference type="Proteomes" id="UP000219331">
    <property type="component" value="Unassembled WGS sequence"/>
</dbReference>
<dbReference type="InterPro" id="IPR036390">
    <property type="entry name" value="WH_DNA-bd_sf"/>
</dbReference>
<reference evidence="5 6" key="1">
    <citation type="submission" date="2017-08" db="EMBL/GenBank/DDBJ databases">
        <authorList>
            <person name="de Groot N.N."/>
        </authorList>
    </citation>
    <scope>NUCLEOTIDE SEQUENCE [LARGE SCALE GENOMIC DNA]</scope>
    <source>
        <strain evidence="5 6">USBA 352</strain>
    </source>
</reference>
<proteinExistence type="predicted"/>
<dbReference type="PANTHER" id="PTHR43537">
    <property type="entry name" value="TRANSCRIPTIONAL REGULATOR, GNTR FAMILY"/>
    <property type="match status" value="1"/>
</dbReference>